<accession>A0ABR3B2Z5</accession>
<dbReference type="EMBL" id="JBCLYO010000006">
    <property type="protein sequence ID" value="KAL0087941.1"/>
    <property type="molecule type" value="Genomic_DNA"/>
</dbReference>
<comment type="caution">
    <text evidence="2">The sequence shown here is derived from an EMBL/GenBank/DDBJ whole genome shotgun (WGS) entry which is preliminary data.</text>
</comment>
<gene>
    <name evidence="2" type="ORF">J3Q64DRAFT_1735309</name>
</gene>
<reference evidence="2 3" key="1">
    <citation type="submission" date="2024-04" db="EMBL/GenBank/DDBJ databases">
        <title>Symmetric and asymmetric DNA N6-adenine methylation regulates different biological responses in Mucorales.</title>
        <authorList>
            <consortium name="Lawrence Berkeley National Laboratory"/>
            <person name="Lax C."/>
            <person name="Mondo S.J."/>
            <person name="Osorio-Concepcion M."/>
            <person name="Muszewska A."/>
            <person name="Corrochano-Luque M."/>
            <person name="Gutierrez G."/>
            <person name="Riley R."/>
            <person name="Lipzen A."/>
            <person name="Guo J."/>
            <person name="Hundley H."/>
            <person name="Amirebrahimi M."/>
            <person name="Ng V."/>
            <person name="Lorenzo-Gutierrez D."/>
            <person name="Binder U."/>
            <person name="Yang J."/>
            <person name="Song Y."/>
            <person name="Canovas D."/>
            <person name="Navarro E."/>
            <person name="Freitag M."/>
            <person name="Gabaldon T."/>
            <person name="Grigoriev I.V."/>
            <person name="Corrochano L.M."/>
            <person name="Nicolas F.E."/>
            <person name="Garre V."/>
        </authorList>
    </citation>
    <scope>NUCLEOTIDE SEQUENCE [LARGE SCALE GENOMIC DNA]</scope>
    <source>
        <strain evidence="2 3">L51</strain>
    </source>
</reference>
<evidence type="ECO:0000313" key="2">
    <source>
        <dbReference type="EMBL" id="KAL0087941.1"/>
    </source>
</evidence>
<keyword evidence="1" id="KW-1133">Transmembrane helix</keyword>
<keyword evidence="3" id="KW-1185">Reference proteome</keyword>
<evidence type="ECO:0000256" key="1">
    <source>
        <dbReference type="SAM" id="Phobius"/>
    </source>
</evidence>
<protein>
    <submittedName>
        <fullName evidence="2">Uncharacterized protein</fullName>
    </submittedName>
</protein>
<dbReference type="Proteomes" id="UP001448207">
    <property type="component" value="Unassembled WGS sequence"/>
</dbReference>
<evidence type="ECO:0000313" key="3">
    <source>
        <dbReference type="Proteomes" id="UP001448207"/>
    </source>
</evidence>
<keyword evidence="1" id="KW-0812">Transmembrane</keyword>
<organism evidence="2 3">
    <name type="scientific">Phycomyces blakesleeanus</name>
    <dbReference type="NCBI Taxonomy" id="4837"/>
    <lineage>
        <taxon>Eukaryota</taxon>
        <taxon>Fungi</taxon>
        <taxon>Fungi incertae sedis</taxon>
        <taxon>Mucoromycota</taxon>
        <taxon>Mucoromycotina</taxon>
        <taxon>Mucoromycetes</taxon>
        <taxon>Mucorales</taxon>
        <taxon>Phycomycetaceae</taxon>
        <taxon>Phycomyces</taxon>
    </lineage>
</organism>
<name>A0ABR3B2Z5_PHYBL</name>
<keyword evidence="1" id="KW-0472">Membrane</keyword>
<proteinExistence type="predicted"/>
<feature type="transmembrane region" description="Helical" evidence="1">
    <location>
        <begin position="47"/>
        <end position="75"/>
    </location>
</feature>
<feature type="transmembrane region" description="Helical" evidence="1">
    <location>
        <begin position="7"/>
        <end position="27"/>
    </location>
</feature>
<sequence>MSVCMSVCLYVYLSVCVFLTLYGYFLLYSSWTWHLELLFVCSLFSPILSLSCLIPHISLFAFAFASIAFFFQIAVRATILKKIY</sequence>